<dbReference type="STRING" id="1612202.SAMN05421734_10869"/>
<dbReference type="OrthoDB" id="9795247at2"/>
<keyword evidence="2" id="KW-0418">Kinase</keyword>
<dbReference type="PANTHER" id="PTHR18964">
    <property type="entry name" value="ROK (REPRESSOR, ORF, KINASE) FAMILY"/>
    <property type="match status" value="1"/>
</dbReference>
<dbReference type="GO" id="GO:0016301">
    <property type="term" value="F:kinase activity"/>
    <property type="evidence" value="ECO:0007669"/>
    <property type="project" value="UniProtKB-KW"/>
</dbReference>
<dbReference type="InterPro" id="IPR043129">
    <property type="entry name" value="ATPase_NBD"/>
</dbReference>
<dbReference type="Gene3D" id="3.30.420.40">
    <property type="match status" value="2"/>
</dbReference>
<keyword evidence="3" id="KW-1185">Reference proteome</keyword>
<dbReference type="SUPFAM" id="SSF53067">
    <property type="entry name" value="Actin-like ATPase domain"/>
    <property type="match status" value="1"/>
</dbReference>
<dbReference type="PANTHER" id="PTHR18964:SF149">
    <property type="entry name" value="BIFUNCTIONAL UDP-N-ACETYLGLUCOSAMINE 2-EPIMERASE_N-ACETYLMANNOSAMINE KINASE"/>
    <property type="match status" value="1"/>
</dbReference>
<dbReference type="EMBL" id="FMYI01000008">
    <property type="protein sequence ID" value="SDC42126.1"/>
    <property type="molecule type" value="Genomic_DNA"/>
</dbReference>
<evidence type="ECO:0000256" key="1">
    <source>
        <dbReference type="ARBA" id="ARBA00006479"/>
    </source>
</evidence>
<protein>
    <submittedName>
        <fullName evidence="2">Glucokinase</fullName>
    </submittedName>
</protein>
<dbReference type="PROSITE" id="PS01125">
    <property type="entry name" value="ROK"/>
    <property type="match status" value="1"/>
</dbReference>
<evidence type="ECO:0000313" key="2">
    <source>
        <dbReference type="EMBL" id="SDC42126.1"/>
    </source>
</evidence>
<dbReference type="InterPro" id="IPR000600">
    <property type="entry name" value="ROK"/>
</dbReference>
<comment type="similarity">
    <text evidence="1">Belongs to the ROK (NagC/XylR) family.</text>
</comment>
<proteinExistence type="inferred from homology"/>
<gene>
    <name evidence="2" type="ORF">SAMN05421734_10869</name>
</gene>
<dbReference type="RefSeq" id="WP_090796459.1">
    <property type="nucleotide sequence ID" value="NZ_FMYI01000008.1"/>
</dbReference>
<evidence type="ECO:0000313" key="3">
    <source>
        <dbReference type="Proteomes" id="UP000242949"/>
    </source>
</evidence>
<reference evidence="3" key="1">
    <citation type="submission" date="2016-09" db="EMBL/GenBank/DDBJ databases">
        <authorList>
            <person name="Varghese N."/>
            <person name="Submissions S."/>
        </authorList>
    </citation>
    <scope>NUCLEOTIDE SEQUENCE [LARGE SCALE GENOMIC DNA]</scope>
    <source>
        <strain evidence="3">S5</strain>
    </source>
</reference>
<dbReference type="Pfam" id="PF00480">
    <property type="entry name" value="ROK"/>
    <property type="match status" value="1"/>
</dbReference>
<dbReference type="Proteomes" id="UP000242949">
    <property type="component" value="Unassembled WGS sequence"/>
</dbReference>
<dbReference type="AlphaFoldDB" id="A0A1G6LHP7"/>
<name>A0A1G6LHP7_9BACI</name>
<keyword evidence="2" id="KW-0808">Transferase</keyword>
<dbReference type="InterPro" id="IPR049874">
    <property type="entry name" value="ROK_cs"/>
</dbReference>
<sequence length="308" mass="33186">MKKILGIDIGGTKIAIAIIDGRGHVIIQDTIKMNQTLPPSQVFEQMKGCIEDLLRNIEMQTFDLFGIGIGAPGPINNVEGTITNPPNLKKWRGVPIVEWVKTYFGLPVYFDNDANAAALAEKWIGDGQNHQDFVYLTISTGIGAGIVSNDQLLTGSRGNAGDFGHTVIDPSYGKCMCGQEGCLEHIASGTAIAKAISELKERNVSTQEAFAYYRNGDPKVVHYLDGVLRILGIAVVNIINMFEPEVVIIGGGVSQSGDVLLSPIRSYVSKYALNKESRSTPIINSSLKNNTGVIGAAALVLQEDLKRN</sequence>
<organism evidence="2 3">
    <name type="scientific">Pelagirhabdus alkalitolerans</name>
    <dbReference type="NCBI Taxonomy" id="1612202"/>
    <lineage>
        <taxon>Bacteria</taxon>
        <taxon>Bacillati</taxon>
        <taxon>Bacillota</taxon>
        <taxon>Bacilli</taxon>
        <taxon>Bacillales</taxon>
        <taxon>Bacillaceae</taxon>
        <taxon>Pelagirhabdus</taxon>
    </lineage>
</organism>
<accession>A0A1G6LHP7</accession>